<dbReference type="Proteomes" id="UP000009168">
    <property type="component" value="Unassembled WGS sequence"/>
</dbReference>
<keyword evidence="2" id="KW-1185">Reference proteome</keyword>
<sequence>MDARKQNEILAEAEKTCNERFPQIQYCLSFDMDPKYEKPCIKLSEQYEKCFEEVQKELKEKRNFYRIN</sequence>
<reference evidence="2" key="1">
    <citation type="journal article" date="2006" name="PLoS Biol.">
        <title>Macronuclear genome sequence of the ciliate Tetrahymena thermophila, a model eukaryote.</title>
        <authorList>
            <person name="Eisen J.A."/>
            <person name="Coyne R.S."/>
            <person name="Wu M."/>
            <person name="Wu D."/>
            <person name="Thiagarajan M."/>
            <person name="Wortman J.R."/>
            <person name="Badger J.H."/>
            <person name="Ren Q."/>
            <person name="Amedeo P."/>
            <person name="Jones K.M."/>
            <person name="Tallon L.J."/>
            <person name="Delcher A.L."/>
            <person name="Salzberg S.L."/>
            <person name="Silva J.C."/>
            <person name="Haas B.J."/>
            <person name="Majoros W.H."/>
            <person name="Farzad M."/>
            <person name="Carlton J.M."/>
            <person name="Smith R.K. Jr."/>
            <person name="Garg J."/>
            <person name="Pearlman R.E."/>
            <person name="Karrer K.M."/>
            <person name="Sun L."/>
            <person name="Manning G."/>
            <person name="Elde N.C."/>
            <person name="Turkewitz A.P."/>
            <person name="Asai D.J."/>
            <person name="Wilkes D.E."/>
            <person name="Wang Y."/>
            <person name="Cai H."/>
            <person name="Collins K."/>
            <person name="Stewart B.A."/>
            <person name="Lee S.R."/>
            <person name="Wilamowska K."/>
            <person name="Weinberg Z."/>
            <person name="Ruzzo W.L."/>
            <person name="Wloga D."/>
            <person name="Gaertig J."/>
            <person name="Frankel J."/>
            <person name="Tsao C.-C."/>
            <person name="Gorovsky M.A."/>
            <person name="Keeling P.J."/>
            <person name="Waller R.F."/>
            <person name="Patron N.J."/>
            <person name="Cherry J.M."/>
            <person name="Stover N.A."/>
            <person name="Krieger C.J."/>
            <person name="del Toro C."/>
            <person name="Ryder H.F."/>
            <person name="Williamson S.C."/>
            <person name="Barbeau R.A."/>
            <person name="Hamilton E.P."/>
            <person name="Orias E."/>
        </authorList>
    </citation>
    <scope>NUCLEOTIDE SEQUENCE [LARGE SCALE GENOMIC DNA]</scope>
    <source>
        <strain evidence="2">SB210</strain>
    </source>
</reference>
<dbReference type="EMBL" id="GG662323">
    <property type="protein sequence ID" value="EWS71422.1"/>
    <property type="molecule type" value="Genomic_DNA"/>
</dbReference>
<organism evidence="1 2">
    <name type="scientific">Tetrahymena thermophila (strain SB210)</name>
    <dbReference type="NCBI Taxonomy" id="312017"/>
    <lineage>
        <taxon>Eukaryota</taxon>
        <taxon>Sar</taxon>
        <taxon>Alveolata</taxon>
        <taxon>Ciliophora</taxon>
        <taxon>Intramacronucleata</taxon>
        <taxon>Oligohymenophorea</taxon>
        <taxon>Hymenostomatida</taxon>
        <taxon>Tetrahymenina</taxon>
        <taxon>Tetrahymenidae</taxon>
        <taxon>Tetrahymena</taxon>
    </lineage>
</organism>
<dbReference type="AlphaFoldDB" id="W7X1E7"/>
<protein>
    <submittedName>
        <fullName evidence="1">Uncharacterized protein</fullName>
    </submittedName>
</protein>
<dbReference type="RefSeq" id="XP_012656042.1">
    <property type="nucleotide sequence ID" value="XM_012800588.1"/>
</dbReference>
<dbReference type="InParanoid" id="W7X1E7"/>
<evidence type="ECO:0000313" key="2">
    <source>
        <dbReference type="Proteomes" id="UP000009168"/>
    </source>
</evidence>
<proteinExistence type="predicted"/>
<dbReference type="KEGG" id="tet:TTHERM_001298459"/>
<evidence type="ECO:0000313" key="1">
    <source>
        <dbReference type="EMBL" id="EWS71422.1"/>
    </source>
</evidence>
<accession>W7X1E7</accession>
<name>W7X1E7_TETTS</name>
<gene>
    <name evidence="1" type="ORF">TTHERM_001298459</name>
</gene>
<dbReference type="GeneID" id="24442113"/>